<dbReference type="AlphaFoldDB" id="A0A5J4TZT1"/>
<sequence>MAQQAGNTEAIYIQRLERVLVRRRLFIGVNQYTTLSFKGIQVSKSSRQVHEKQIYQNIRKGKEICN</sequence>
<dbReference type="EMBL" id="SNRW01023223">
    <property type="protein sequence ID" value="KAA6363191.1"/>
    <property type="molecule type" value="Genomic_DNA"/>
</dbReference>
<organism evidence="1 2">
    <name type="scientific">Streblomastix strix</name>
    <dbReference type="NCBI Taxonomy" id="222440"/>
    <lineage>
        <taxon>Eukaryota</taxon>
        <taxon>Metamonada</taxon>
        <taxon>Preaxostyla</taxon>
        <taxon>Oxymonadida</taxon>
        <taxon>Streblomastigidae</taxon>
        <taxon>Streblomastix</taxon>
    </lineage>
</organism>
<protein>
    <submittedName>
        <fullName evidence="1">Uncharacterized protein</fullName>
    </submittedName>
</protein>
<evidence type="ECO:0000313" key="1">
    <source>
        <dbReference type="EMBL" id="KAA6363191.1"/>
    </source>
</evidence>
<evidence type="ECO:0000313" key="2">
    <source>
        <dbReference type="Proteomes" id="UP000324800"/>
    </source>
</evidence>
<comment type="caution">
    <text evidence="1">The sequence shown here is derived from an EMBL/GenBank/DDBJ whole genome shotgun (WGS) entry which is preliminary data.</text>
</comment>
<gene>
    <name evidence="1" type="ORF">EZS28_041283</name>
</gene>
<accession>A0A5J4TZT1</accession>
<name>A0A5J4TZT1_9EUKA</name>
<proteinExistence type="predicted"/>
<reference evidence="1 2" key="1">
    <citation type="submission" date="2019-03" db="EMBL/GenBank/DDBJ databases">
        <title>Single cell metagenomics reveals metabolic interactions within the superorganism composed of flagellate Streblomastix strix and complex community of Bacteroidetes bacteria on its surface.</title>
        <authorList>
            <person name="Treitli S.C."/>
            <person name="Kolisko M."/>
            <person name="Husnik F."/>
            <person name="Keeling P."/>
            <person name="Hampl V."/>
        </authorList>
    </citation>
    <scope>NUCLEOTIDE SEQUENCE [LARGE SCALE GENOMIC DNA]</scope>
    <source>
        <strain evidence="1">ST1C</strain>
    </source>
</reference>
<dbReference type="Proteomes" id="UP000324800">
    <property type="component" value="Unassembled WGS sequence"/>
</dbReference>